<dbReference type="EMBL" id="RBQX01000383">
    <property type="protein sequence ID" value="RMQ05428.1"/>
    <property type="molecule type" value="Genomic_DNA"/>
</dbReference>
<dbReference type="PANTHER" id="PTHR33452:SF1">
    <property type="entry name" value="INNER MEMBRANE PROTEIN YPHA-RELATED"/>
    <property type="match status" value="1"/>
</dbReference>
<feature type="transmembrane region" description="Helical" evidence="7">
    <location>
        <begin position="140"/>
        <end position="161"/>
    </location>
</feature>
<comment type="subcellular location">
    <subcellularLocation>
        <location evidence="1">Cell membrane</location>
        <topology evidence="1">Multi-pass membrane protein</topology>
    </subcellularLocation>
</comment>
<keyword evidence="6 7" id="KW-0472">Membrane</keyword>
<dbReference type="Proteomes" id="UP000272471">
    <property type="component" value="Unassembled WGS sequence"/>
</dbReference>
<dbReference type="PANTHER" id="PTHR33452">
    <property type="entry name" value="OXIDOREDUCTASE CATD-RELATED"/>
    <property type="match status" value="1"/>
</dbReference>
<keyword evidence="3" id="KW-1003">Cell membrane</keyword>
<name>A0AB74AW33_PSESG</name>
<evidence type="ECO:0000256" key="3">
    <source>
        <dbReference type="ARBA" id="ARBA00022475"/>
    </source>
</evidence>
<keyword evidence="4 7" id="KW-0812">Transmembrane</keyword>
<proteinExistence type="inferred from homology"/>
<sequence>MNTMIKSVLNTRAGYGLTLLRVIVGIAFIAHGSQKLFGAFGGYGLEGTAQYMESLGLTPGYLMALMSGSAEFFGGLGLLLGLLARPAAVVVILLLLVAIFTVHIHNGFFMADSVEKVGFEFRGRKVPTFSTQSANNGYEYALALLGGALAVLIEGAGKLSLDRVISR</sequence>
<evidence type="ECO:0000313" key="9">
    <source>
        <dbReference type="Proteomes" id="UP000272471"/>
    </source>
</evidence>
<accession>A0AB74AW33</accession>
<evidence type="ECO:0000256" key="2">
    <source>
        <dbReference type="ARBA" id="ARBA00006679"/>
    </source>
</evidence>
<reference evidence="8 9" key="1">
    <citation type="submission" date="2018-08" db="EMBL/GenBank/DDBJ databases">
        <title>Recombination of ecologically and evolutionarily significant loci maintains genetic cohesion in the Pseudomonas syringae species complex.</title>
        <authorList>
            <person name="Dillon M."/>
            <person name="Thakur S."/>
            <person name="Almeida R.N.D."/>
            <person name="Weir B.S."/>
            <person name="Guttman D.S."/>
        </authorList>
    </citation>
    <scope>NUCLEOTIDE SEQUENCE [LARGE SCALE GENOMIC DNA]</scope>
    <source>
        <strain evidence="8 9">ICMP 4182</strain>
    </source>
</reference>
<gene>
    <name evidence="8" type="ORF">ALQ11_02906</name>
</gene>
<dbReference type="GO" id="GO:0005886">
    <property type="term" value="C:plasma membrane"/>
    <property type="evidence" value="ECO:0007669"/>
    <property type="project" value="UniProtKB-SubCell"/>
</dbReference>
<evidence type="ECO:0000256" key="5">
    <source>
        <dbReference type="ARBA" id="ARBA00022989"/>
    </source>
</evidence>
<dbReference type="Pfam" id="PF07681">
    <property type="entry name" value="DoxX"/>
    <property type="match status" value="1"/>
</dbReference>
<dbReference type="InterPro" id="IPR032808">
    <property type="entry name" value="DoxX"/>
</dbReference>
<feature type="transmembrane region" description="Helical" evidence="7">
    <location>
        <begin position="61"/>
        <end position="80"/>
    </location>
</feature>
<dbReference type="InterPro" id="IPR051907">
    <property type="entry name" value="DoxX-like_oxidoreductase"/>
</dbReference>
<evidence type="ECO:0000313" key="8">
    <source>
        <dbReference type="EMBL" id="RMQ05428.1"/>
    </source>
</evidence>
<feature type="transmembrane region" description="Helical" evidence="7">
    <location>
        <begin position="12"/>
        <end position="30"/>
    </location>
</feature>
<comment type="similarity">
    <text evidence="2">Belongs to the DoxX family.</text>
</comment>
<organism evidence="8 9">
    <name type="scientific">Pseudomonas savastanoi pv. glycinea</name>
    <name type="common">Pseudomonas syringae pv. glycinea</name>
    <dbReference type="NCBI Taxonomy" id="318"/>
    <lineage>
        <taxon>Bacteria</taxon>
        <taxon>Pseudomonadati</taxon>
        <taxon>Pseudomonadota</taxon>
        <taxon>Gammaproteobacteria</taxon>
        <taxon>Pseudomonadales</taxon>
        <taxon>Pseudomonadaceae</taxon>
        <taxon>Pseudomonas</taxon>
    </lineage>
</organism>
<protein>
    <submittedName>
        <fullName evidence="8">DoxD-like protein</fullName>
    </submittedName>
</protein>
<feature type="transmembrane region" description="Helical" evidence="7">
    <location>
        <begin position="87"/>
        <end position="105"/>
    </location>
</feature>
<dbReference type="RefSeq" id="WP_122392945.1">
    <property type="nucleotide sequence ID" value="NZ_RBQX01000383.1"/>
</dbReference>
<dbReference type="AlphaFoldDB" id="A0AB74AW33"/>
<evidence type="ECO:0000256" key="1">
    <source>
        <dbReference type="ARBA" id="ARBA00004651"/>
    </source>
</evidence>
<keyword evidence="5 7" id="KW-1133">Transmembrane helix</keyword>
<evidence type="ECO:0000256" key="7">
    <source>
        <dbReference type="SAM" id="Phobius"/>
    </source>
</evidence>
<comment type="caution">
    <text evidence="8">The sequence shown here is derived from an EMBL/GenBank/DDBJ whole genome shotgun (WGS) entry which is preliminary data.</text>
</comment>
<evidence type="ECO:0000256" key="6">
    <source>
        <dbReference type="ARBA" id="ARBA00023136"/>
    </source>
</evidence>
<evidence type="ECO:0000256" key="4">
    <source>
        <dbReference type="ARBA" id="ARBA00022692"/>
    </source>
</evidence>